<protein>
    <submittedName>
        <fullName evidence="1">Uncharacterized protein</fullName>
    </submittedName>
</protein>
<comment type="caution">
    <text evidence="1">The sequence shown here is derived from an EMBL/GenBank/DDBJ whole genome shotgun (WGS) entry which is preliminary data.</text>
</comment>
<dbReference type="Proteomes" id="UP000708208">
    <property type="component" value="Unassembled WGS sequence"/>
</dbReference>
<evidence type="ECO:0000313" key="1">
    <source>
        <dbReference type="EMBL" id="CAG7820617.1"/>
    </source>
</evidence>
<organism evidence="1 2">
    <name type="scientific">Allacma fusca</name>
    <dbReference type="NCBI Taxonomy" id="39272"/>
    <lineage>
        <taxon>Eukaryota</taxon>
        <taxon>Metazoa</taxon>
        <taxon>Ecdysozoa</taxon>
        <taxon>Arthropoda</taxon>
        <taxon>Hexapoda</taxon>
        <taxon>Collembola</taxon>
        <taxon>Symphypleona</taxon>
        <taxon>Sminthuridae</taxon>
        <taxon>Allacma</taxon>
    </lineage>
</organism>
<keyword evidence="2" id="KW-1185">Reference proteome</keyword>
<proteinExistence type="predicted"/>
<accession>A0A8J2PEJ5</accession>
<evidence type="ECO:0000313" key="2">
    <source>
        <dbReference type="Proteomes" id="UP000708208"/>
    </source>
</evidence>
<name>A0A8J2PEJ5_9HEXA</name>
<gene>
    <name evidence="1" type="ORF">AFUS01_LOCUS31001</name>
</gene>
<sequence length="206" mass="22857">MTNFLDSVLTDPQYYFWVGSKNSGPSYVDGSFSEVFSFNGEFDYCSFLCSFAISRVLRFSCIVQIANCLSVPLSNRKIWCCNSEDNNVLPLEILPLHRESLFVSGETNLEAIFSYGIISTDLALVIALKVGSGGKSFAAAFVPSPTVTGKKELEALMDGNQWKSQDYRKNSNASEGMQLIGIRNIRAEILTTEEEKSVLKIRIFAV</sequence>
<dbReference type="EMBL" id="CAJVCH010484693">
    <property type="protein sequence ID" value="CAG7820617.1"/>
    <property type="molecule type" value="Genomic_DNA"/>
</dbReference>
<reference evidence="1" key="1">
    <citation type="submission" date="2021-06" db="EMBL/GenBank/DDBJ databases">
        <authorList>
            <person name="Hodson N. C."/>
            <person name="Mongue J. A."/>
            <person name="Jaron S. K."/>
        </authorList>
    </citation>
    <scope>NUCLEOTIDE SEQUENCE</scope>
</reference>
<dbReference type="AlphaFoldDB" id="A0A8J2PEJ5"/>